<gene>
    <name evidence="11" type="ORF">E1742_19645</name>
    <name evidence="10" type="ORF">GCM10007388_40150</name>
</gene>
<feature type="signal peptide" evidence="7">
    <location>
        <begin position="1"/>
        <end position="21"/>
    </location>
</feature>
<reference evidence="10" key="1">
    <citation type="journal article" date="2014" name="Int. J. Syst. Evol. Microbiol.">
        <title>Complete genome sequence of Corynebacterium casei LMG S-19264T (=DSM 44701T), isolated from a smear-ripened cheese.</title>
        <authorList>
            <consortium name="US DOE Joint Genome Institute (JGI-PGF)"/>
            <person name="Walter F."/>
            <person name="Albersmeier A."/>
            <person name="Kalinowski J."/>
            <person name="Ruckert C."/>
        </authorList>
    </citation>
    <scope>NUCLEOTIDE SEQUENCE</scope>
    <source>
        <strain evidence="10">KCTC 12344</strain>
    </source>
</reference>
<keyword evidence="12" id="KW-1185">Reference proteome</keyword>
<evidence type="ECO:0000256" key="1">
    <source>
        <dbReference type="ARBA" id="ARBA00004418"/>
    </source>
</evidence>
<organism evidence="10 13">
    <name type="scientific">Pseudoduganella plicata</name>
    <dbReference type="NCBI Taxonomy" id="321984"/>
    <lineage>
        <taxon>Bacteria</taxon>
        <taxon>Pseudomonadati</taxon>
        <taxon>Pseudomonadota</taxon>
        <taxon>Betaproteobacteria</taxon>
        <taxon>Burkholderiales</taxon>
        <taxon>Oxalobacteraceae</taxon>
        <taxon>Telluria group</taxon>
        <taxon>Pseudoduganella</taxon>
    </lineage>
</organism>
<dbReference type="InterPro" id="IPR018950">
    <property type="entry name" value="DiS-bond_isomerase_DsbC/G_N"/>
</dbReference>
<keyword evidence="3 7" id="KW-0732">Signal</keyword>
<evidence type="ECO:0000256" key="2">
    <source>
        <dbReference type="ARBA" id="ARBA00009813"/>
    </source>
</evidence>
<dbReference type="InterPro" id="IPR009094">
    <property type="entry name" value="DiS-bond_isomerase_DsbC/G_N_sf"/>
</dbReference>
<dbReference type="Pfam" id="PF13098">
    <property type="entry name" value="Thioredoxin_2"/>
    <property type="match status" value="1"/>
</dbReference>
<dbReference type="PANTHER" id="PTHR35272:SF3">
    <property type="entry name" value="THIOL:DISULFIDE INTERCHANGE PROTEIN DSBC"/>
    <property type="match status" value="1"/>
</dbReference>
<comment type="function">
    <text evidence="7">Required for disulfide bond formation in some periplasmic proteins. Acts by transferring its disulfide bond to other proteins and is reduced in the process.</text>
</comment>
<evidence type="ECO:0000313" key="13">
    <source>
        <dbReference type="Proteomes" id="UP000619512"/>
    </source>
</evidence>
<evidence type="ECO:0000256" key="3">
    <source>
        <dbReference type="ARBA" id="ARBA00022729"/>
    </source>
</evidence>
<dbReference type="PANTHER" id="PTHR35272">
    <property type="entry name" value="THIOL:DISULFIDE INTERCHANGE PROTEIN DSBC-RELATED"/>
    <property type="match status" value="1"/>
</dbReference>
<dbReference type="RefSeq" id="WP_134386853.1">
    <property type="nucleotide sequence ID" value="NZ_BMWW01000008.1"/>
</dbReference>
<keyword evidence="4 7" id="KW-0574">Periplasm</keyword>
<dbReference type="AlphaFoldDB" id="A0A4P7BKP2"/>
<reference evidence="10" key="3">
    <citation type="submission" date="2022-12" db="EMBL/GenBank/DDBJ databases">
        <authorList>
            <person name="Sun Q."/>
            <person name="Kim S."/>
        </authorList>
    </citation>
    <scope>NUCLEOTIDE SEQUENCE</scope>
    <source>
        <strain evidence="10">KCTC 12344</strain>
    </source>
</reference>
<comment type="similarity">
    <text evidence="2 7">Belongs to the thioredoxin family. DsbC subfamily.</text>
</comment>
<evidence type="ECO:0000259" key="9">
    <source>
        <dbReference type="Pfam" id="PF13098"/>
    </source>
</evidence>
<dbReference type="Gene3D" id="3.10.450.70">
    <property type="entry name" value="Disulphide bond isomerase, DsbC/G, N-terminal"/>
    <property type="match status" value="1"/>
</dbReference>
<evidence type="ECO:0000259" key="8">
    <source>
        <dbReference type="Pfam" id="PF10411"/>
    </source>
</evidence>
<dbReference type="InterPro" id="IPR012336">
    <property type="entry name" value="Thioredoxin-like_fold"/>
</dbReference>
<feature type="domain" description="Thioredoxin-like fold" evidence="9">
    <location>
        <begin position="111"/>
        <end position="234"/>
    </location>
</feature>
<feature type="domain" description="Disulphide bond isomerase DsbC/G N-terminal" evidence="8">
    <location>
        <begin position="21"/>
        <end position="88"/>
    </location>
</feature>
<dbReference type="Pfam" id="PF10411">
    <property type="entry name" value="DsbC_N"/>
    <property type="match status" value="1"/>
</dbReference>
<dbReference type="InterPro" id="IPR036249">
    <property type="entry name" value="Thioredoxin-like_sf"/>
</dbReference>
<reference evidence="11 12" key="2">
    <citation type="submission" date="2019-03" db="EMBL/GenBank/DDBJ databases">
        <title>Draft Genome Sequences of Six Type Strains of the Genus Massilia.</title>
        <authorList>
            <person name="Miess H."/>
            <person name="Frediansyhah A."/>
            <person name="Gross H."/>
        </authorList>
    </citation>
    <scope>NUCLEOTIDE SEQUENCE [LARGE SCALE GENOMIC DNA]</scope>
    <source>
        <strain evidence="11 12">DSM 17505</strain>
    </source>
</reference>
<evidence type="ECO:0000313" key="11">
    <source>
        <dbReference type="EMBL" id="QBQ38149.1"/>
    </source>
</evidence>
<dbReference type="SUPFAM" id="SSF52833">
    <property type="entry name" value="Thioredoxin-like"/>
    <property type="match status" value="1"/>
</dbReference>
<dbReference type="InterPro" id="IPR033954">
    <property type="entry name" value="DiS-bond_Isoase_DsbC/G"/>
</dbReference>
<evidence type="ECO:0000256" key="5">
    <source>
        <dbReference type="ARBA" id="ARBA00023157"/>
    </source>
</evidence>
<evidence type="ECO:0000256" key="7">
    <source>
        <dbReference type="RuleBase" id="RU364038"/>
    </source>
</evidence>
<dbReference type="EMBL" id="BMWW01000008">
    <property type="protein sequence ID" value="GGZ02504.1"/>
    <property type="molecule type" value="Genomic_DNA"/>
</dbReference>
<evidence type="ECO:0000313" key="10">
    <source>
        <dbReference type="EMBL" id="GGZ02504.1"/>
    </source>
</evidence>
<comment type="subcellular location">
    <subcellularLocation>
        <location evidence="1 7">Periplasm</location>
    </subcellularLocation>
</comment>
<feature type="chain" id="PRO_5041746643" description="Thiol:disulfide interchange protein" evidence="7">
    <location>
        <begin position="22"/>
        <end position="240"/>
    </location>
</feature>
<keyword evidence="6 7" id="KW-0676">Redox-active center</keyword>
<sequence length="240" mass="26382">MKMLKTAVVLASALLTSYAGAQSVEATIRKNVEPKLGDNVKIDSIRETPYGGLYEIRVGNDVRYTDKTGSYLIVGHVFSLKTSEDLTQARIDDLNRIKFSDLPTELAIKTVKGNGKRVIAVFEDPNCGYCKRFRQQALSQVDNVTIYTYLYNILSPDSAVKSKNVWCSSDRAKAWDDWMLHNKAPGAAPANCTTPNDKVFALGQKLNINGTPAVFFADGTRIPGAIDLKTLEARMAAAKQ</sequence>
<keyword evidence="5" id="KW-1015">Disulfide bond</keyword>
<name>A0A4P7BKP2_9BURK</name>
<protein>
    <recommendedName>
        <fullName evidence="7">Thiol:disulfide interchange protein</fullName>
    </recommendedName>
</protein>
<dbReference type="Proteomes" id="UP000294359">
    <property type="component" value="Chromosome"/>
</dbReference>
<dbReference type="InterPro" id="IPR051470">
    <property type="entry name" value="Thiol:disulfide_interchange"/>
</dbReference>
<dbReference type="CDD" id="cd03020">
    <property type="entry name" value="DsbA_DsbC_DsbG"/>
    <property type="match status" value="1"/>
</dbReference>
<proteinExistence type="inferred from homology"/>
<dbReference type="SUPFAM" id="SSF54423">
    <property type="entry name" value="DsbC/DsbG N-terminal domain-like"/>
    <property type="match status" value="1"/>
</dbReference>
<accession>A0A4P7BKP2</accession>
<dbReference type="EMBL" id="CP038026">
    <property type="protein sequence ID" value="QBQ38149.1"/>
    <property type="molecule type" value="Genomic_DNA"/>
</dbReference>
<dbReference type="GO" id="GO:0042597">
    <property type="term" value="C:periplasmic space"/>
    <property type="evidence" value="ECO:0007669"/>
    <property type="project" value="UniProtKB-SubCell"/>
</dbReference>
<evidence type="ECO:0000256" key="4">
    <source>
        <dbReference type="ARBA" id="ARBA00022764"/>
    </source>
</evidence>
<evidence type="ECO:0000313" key="12">
    <source>
        <dbReference type="Proteomes" id="UP000294359"/>
    </source>
</evidence>
<dbReference type="Gene3D" id="3.40.30.10">
    <property type="entry name" value="Glutaredoxin"/>
    <property type="match status" value="1"/>
</dbReference>
<dbReference type="Proteomes" id="UP000619512">
    <property type="component" value="Unassembled WGS sequence"/>
</dbReference>
<dbReference type="OrthoDB" id="12976at2"/>
<evidence type="ECO:0000256" key="6">
    <source>
        <dbReference type="ARBA" id="ARBA00023284"/>
    </source>
</evidence>